<comment type="catalytic activity">
    <reaction evidence="4 5">
        <text>[protein]-L-glutamate 5-O-methyl ester + H2O = L-glutamyl-[protein] + methanol + H(+)</text>
        <dbReference type="Rhea" id="RHEA:23236"/>
        <dbReference type="Rhea" id="RHEA-COMP:10208"/>
        <dbReference type="Rhea" id="RHEA-COMP:10311"/>
        <dbReference type="ChEBI" id="CHEBI:15377"/>
        <dbReference type="ChEBI" id="CHEBI:15378"/>
        <dbReference type="ChEBI" id="CHEBI:17790"/>
        <dbReference type="ChEBI" id="CHEBI:29973"/>
        <dbReference type="ChEBI" id="CHEBI:82795"/>
        <dbReference type="EC" id="3.1.1.61"/>
    </reaction>
</comment>
<feature type="domain" description="Response regulatory" evidence="8">
    <location>
        <begin position="11"/>
        <end position="128"/>
    </location>
</feature>
<comment type="catalytic activity">
    <reaction evidence="5">
        <text>L-glutaminyl-[protein] + H2O = L-glutamyl-[protein] + NH4(+)</text>
        <dbReference type="Rhea" id="RHEA:16441"/>
        <dbReference type="Rhea" id="RHEA-COMP:10207"/>
        <dbReference type="Rhea" id="RHEA-COMP:10208"/>
        <dbReference type="ChEBI" id="CHEBI:15377"/>
        <dbReference type="ChEBI" id="CHEBI:28938"/>
        <dbReference type="ChEBI" id="CHEBI:29973"/>
        <dbReference type="ChEBI" id="CHEBI:30011"/>
        <dbReference type="EC" id="3.5.1.44"/>
    </reaction>
</comment>
<dbReference type="InterPro" id="IPR035909">
    <property type="entry name" value="CheB_C"/>
</dbReference>
<dbReference type="GO" id="GO:0006935">
    <property type="term" value="P:chemotaxis"/>
    <property type="evidence" value="ECO:0007669"/>
    <property type="project" value="UniProtKB-UniRule"/>
</dbReference>
<dbReference type="EMBL" id="SLWW01000006">
    <property type="protein sequence ID" value="TCO71601.1"/>
    <property type="molecule type" value="Genomic_DNA"/>
</dbReference>
<dbReference type="PROSITE" id="PS50110">
    <property type="entry name" value="RESPONSE_REGULATORY"/>
    <property type="match status" value="1"/>
</dbReference>
<dbReference type="NCBIfam" id="NF001965">
    <property type="entry name" value="PRK00742.1"/>
    <property type="match status" value="1"/>
</dbReference>
<keyword evidence="1 5" id="KW-0963">Cytoplasm</keyword>
<dbReference type="PANTHER" id="PTHR42872">
    <property type="entry name" value="PROTEIN-GLUTAMATE METHYLESTERASE/PROTEIN-GLUTAMINE GLUTAMINASE"/>
    <property type="match status" value="1"/>
</dbReference>
<dbReference type="InterPro" id="IPR011006">
    <property type="entry name" value="CheY-like_superfamily"/>
</dbReference>
<keyword evidence="2 5" id="KW-0145">Chemotaxis</keyword>
<reference evidence="10 11" key="1">
    <citation type="submission" date="2019-03" db="EMBL/GenBank/DDBJ databases">
        <title>Genomic Encyclopedia of Type Strains, Phase IV (KMG-IV): sequencing the most valuable type-strain genomes for metagenomic binning, comparative biology and taxonomic classification.</title>
        <authorList>
            <person name="Goeker M."/>
        </authorList>
    </citation>
    <scope>NUCLEOTIDE SEQUENCE [LARGE SCALE GENOMIC DNA]</scope>
    <source>
        <strain evidence="10 11">DSM 4868</strain>
    </source>
</reference>
<evidence type="ECO:0000256" key="4">
    <source>
        <dbReference type="ARBA" id="ARBA00048267"/>
    </source>
</evidence>
<dbReference type="PANTHER" id="PTHR42872:SF6">
    <property type="entry name" value="PROTEIN-GLUTAMATE METHYLESTERASE_PROTEIN-GLUTAMINE GLUTAMINASE"/>
    <property type="match status" value="1"/>
</dbReference>
<feature type="modified residue" description="4-aspartylphosphate" evidence="5 7">
    <location>
        <position position="62"/>
    </location>
</feature>
<keyword evidence="11" id="KW-1185">Reference proteome</keyword>
<dbReference type="GO" id="GO:0008984">
    <property type="term" value="F:protein-glutamate methylesterase activity"/>
    <property type="evidence" value="ECO:0007669"/>
    <property type="project" value="UniProtKB-UniRule"/>
</dbReference>
<evidence type="ECO:0000256" key="7">
    <source>
        <dbReference type="PROSITE-ProRule" id="PRU00169"/>
    </source>
</evidence>
<dbReference type="OrthoDB" id="9793421at2"/>
<dbReference type="EC" id="3.1.1.61" evidence="5"/>
<evidence type="ECO:0000256" key="5">
    <source>
        <dbReference type="HAMAP-Rule" id="MF_00099"/>
    </source>
</evidence>
<organism evidence="10 11">
    <name type="scientific">Rhodovulum euryhalinum</name>
    <dbReference type="NCBI Taxonomy" id="35805"/>
    <lineage>
        <taxon>Bacteria</taxon>
        <taxon>Pseudomonadati</taxon>
        <taxon>Pseudomonadota</taxon>
        <taxon>Alphaproteobacteria</taxon>
        <taxon>Rhodobacterales</taxon>
        <taxon>Paracoccaceae</taxon>
        <taxon>Rhodovulum</taxon>
    </lineage>
</organism>
<sequence length="376" mass="39675">MQARDRRDPVRVLVIDDSASIRIAFKKLIAEDPGLELIGTATDPFQAADMMRERLPDVLLLDLQMPRMDGLTFLKKIMSQRPMPVVVISSLTESGSHTSLKALEFGAAEVLAKPSIATPEERREAAIRICDAIHAAYQSGTGAAARGARRNAGRLRALAPGERLTADVILPPAPARSGVAGPPVIAIGASTGGTEAVREVLERLPLGLPPIAVVQHMPEHFTRAFAERLNTLCRISVKEAEDGDILLPGQAVIAHGDRHLVLRPAGKAFRAELRNGPCVARHRPSVDVLFRSVAQGAGPSALGVLLTGMGDDGAAGLAEMHAAGAWTIAQDEVSCVVYGMPRAAVELGAASESLPLDRIASEIVSRVGQGDARVAS</sequence>
<keyword evidence="5 7" id="KW-0597">Phosphoprotein</keyword>
<dbReference type="HAMAP" id="MF_00099">
    <property type="entry name" value="CheB_chemtxs"/>
    <property type="match status" value="1"/>
</dbReference>
<dbReference type="EC" id="3.5.1.44" evidence="5"/>
<dbReference type="GO" id="GO:0000156">
    <property type="term" value="F:phosphorelay response regulator activity"/>
    <property type="evidence" value="ECO:0007669"/>
    <property type="project" value="InterPro"/>
</dbReference>
<dbReference type="SUPFAM" id="SSF52738">
    <property type="entry name" value="Methylesterase CheB, C-terminal domain"/>
    <property type="match status" value="1"/>
</dbReference>
<dbReference type="GO" id="GO:0050568">
    <property type="term" value="F:protein-glutamine glutaminase activity"/>
    <property type="evidence" value="ECO:0007669"/>
    <property type="project" value="UniProtKB-UniRule"/>
</dbReference>
<dbReference type="SMART" id="SM00448">
    <property type="entry name" value="REC"/>
    <property type="match status" value="1"/>
</dbReference>
<evidence type="ECO:0000256" key="2">
    <source>
        <dbReference type="ARBA" id="ARBA00022500"/>
    </source>
</evidence>
<dbReference type="Proteomes" id="UP000295142">
    <property type="component" value="Unassembled WGS sequence"/>
</dbReference>
<proteinExistence type="inferred from homology"/>
<dbReference type="PROSITE" id="PS50122">
    <property type="entry name" value="CHEB"/>
    <property type="match status" value="1"/>
</dbReference>
<gene>
    <name evidence="5" type="primary">cheB</name>
    <name evidence="10" type="ORF">EV655_10693</name>
</gene>
<dbReference type="NCBIfam" id="NF009206">
    <property type="entry name" value="PRK12555.1"/>
    <property type="match status" value="1"/>
</dbReference>
<dbReference type="Pfam" id="PF01339">
    <property type="entry name" value="CheB_methylest"/>
    <property type="match status" value="1"/>
</dbReference>
<dbReference type="SUPFAM" id="SSF52172">
    <property type="entry name" value="CheY-like"/>
    <property type="match status" value="1"/>
</dbReference>
<feature type="active site" evidence="5 6">
    <location>
        <position position="190"/>
    </location>
</feature>
<dbReference type="Gene3D" id="3.40.50.180">
    <property type="entry name" value="Methylesterase CheB, C-terminal domain"/>
    <property type="match status" value="1"/>
</dbReference>
<feature type="active site" evidence="5 6">
    <location>
        <position position="312"/>
    </location>
</feature>
<dbReference type="Pfam" id="PF00072">
    <property type="entry name" value="Response_reg"/>
    <property type="match status" value="1"/>
</dbReference>
<comment type="subcellular location">
    <subcellularLocation>
        <location evidence="5">Cytoplasm</location>
    </subcellularLocation>
</comment>
<keyword evidence="3 5" id="KW-0378">Hydrolase</keyword>
<evidence type="ECO:0000256" key="6">
    <source>
        <dbReference type="PROSITE-ProRule" id="PRU00050"/>
    </source>
</evidence>
<dbReference type="InterPro" id="IPR001789">
    <property type="entry name" value="Sig_transdc_resp-reg_receiver"/>
</dbReference>
<dbReference type="PIRSF" id="PIRSF000876">
    <property type="entry name" value="RR_chemtxs_CheB"/>
    <property type="match status" value="1"/>
</dbReference>
<comment type="caution">
    <text evidence="10">The sequence shown here is derived from an EMBL/GenBank/DDBJ whole genome shotgun (WGS) entry which is preliminary data.</text>
</comment>
<evidence type="ECO:0000259" key="9">
    <source>
        <dbReference type="PROSITE" id="PS50122"/>
    </source>
</evidence>
<comment type="similarity">
    <text evidence="5">Belongs to the CheB family.</text>
</comment>
<evidence type="ECO:0000256" key="3">
    <source>
        <dbReference type="ARBA" id="ARBA00022801"/>
    </source>
</evidence>
<accession>A0A4R2KDE3</accession>
<dbReference type="InterPro" id="IPR008248">
    <property type="entry name" value="CheB-like"/>
</dbReference>
<name>A0A4R2KDE3_9RHOB</name>
<dbReference type="GO" id="GO:0005737">
    <property type="term" value="C:cytoplasm"/>
    <property type="evidence" value="ECO:0007669"/>
    <property type="project" value="UniProtKB-SubCell"/>
</dbReference>
<dbReference type="CDD" id="cd16432">
    <property type="entry name" value="CheB_Rec"/>
    <property type="match status" value="1"/>
</dbReference>
<dbReference type="Gene3D" id="3.40.50.2300">
    <property type="match status" value="1"/>
</dbReference>
<dbReference type="InterPro" id="IPR000673">
    <property type="entry name" value="Sig_transdc_resp-reg_Me-estase"/>
</dbReference>
<protein>
    <recommendedName>
        <fullName evidence="5">Protein-glutamate methylesterase/protein-glutamine glutaminase</fullName>
        <ecNumber evidence="5">3.1.1.61</ecNumber>
        <ecNumber evidence="5">3.5.1.44</ecNumber>
    </recommendedName>
</protein>
<evidence type="ECO:0000259" key="8">
    <source>
        <dbReference type="PROSITE" id="PS50110"/>
    </source>
</evidence>
<evidence type="ECO:0000256" key="1">
    <source>
        <dbReference type="ARBA" id="ARBA00022490"/>
    </source>
</evidence>
<comment type="function">
    <text evidence="5">Involved in chemotaxis. Part of a chemotaxis signal transduction system that modulates chemotaxis in response to various stimuli. Catalyzes the demethylation of specific methylglutamate residues introduced into the chemoreceptors (methyl-accepting chemotaxis proteins or MCP) by CheR. Also mediates the irreversible deamidation of specific glutamine residues to glutamic acid.</text>
</comment>
<evidence type="ECO:0000313" key="10">
    <source>
        <dbReference type="EMBL" id="TCO71601.1"/>
    </source>
</evidence>
<dbReference type="AlphaFoldDB" id="A0A4R2KDE3"/>
<comment type="domain">
    <text evidence="5">Contains a C-terminal catalytic domain, and an N-terminal region which modulates catalytic activity.</text>
</comment>
<dbReference type="CDD" id="cd17541">
    <property type="entry name" value="REC_CheB-like"/>
    <property type="match status" value="1"/>
</dbReference>
<dbReference type="RefSeq" id="WP_132543892.1">
    <property type="nucleotide sequence ID" value="NZ_SLWW01000006.1"/>
</dbReference>
<feature type="active site" evidence="5 6">
    <location>
        <position position="216"/>
    </location>
</feature>
<feature type="domain" description="CheB-type methylesterase" evidence="9">
    <location>
        <begin position="178"/>
        <end position="370"/>
    </location>
</feature>
<comment type="PTM">
    <text evidence="5">Phosphorylated by CheA. Phosphorylation of the N-terminal regulatory domain activates the methylesterase activity.</text>
</comment>
<evidence type="ECO:0000313" key="11">
    <source>
        <dbReference type="Proteomes" id="UP000295142"/>
    </source>
</evidence>